<proteinExistence type="inferred from homology"/>
<reference evidence="7 8" key="1">
    <citation type="submission" date="2021-03" db="EMBL/GenBank/DDBJ databases">
        <title>Glycomyces sp. nov., a novel actinomycete isolated from soil.</title>
        <authorList>
            <person name="Yang X."/>
            <person name="Xu X."/>
        </authorList>
    </citation>
    <scope>NUCLEOTIDE SEQUENCE [LARGE SCALE GENOMIC DNA]</scope>
    <source>
        <strain evidence="7 8">NEAU-S30</strain>
    </source>
</reference>
<evidence type="ECO:0000256" key="5">
    <source>
        <dbReference type="HAMAP-Rule" id="MF_02034"/>
    </source>
</evidence>
<dbReference type="RefSeq" id="WP_208495814.1">
    <property type="nucleotide sequence ID" value="NZ_JAGFNP010000004.1"/>
</dbReference>
<comment type="pathway">
    <text evidence="5">Amino-acid biosynthesis; ergothioneine biosynthesis.</text>
</comment>
<accession>A0ABS3U2L0</accession>
<evidence type="ECO:0000256" key="2">
    <source>
        <dbReference type="ARBA" id="ARBA00022741"/>
    </source>
</evidence>
<keyword evidence="1 5" id="KW-0436">Ligase</keyword>
<dbReference type="PIRSF" id="PIRSF017901">
    <property type="entry name" value="GCL"/>
    <property type="match status" value="1"/>
</dbReference>
<organism evidence="7 8">
    <name type="scientific">Glycomyces niveus</name>
    <dbReference type="NCBI Taxonomy" id="2820287"/>
    <lineage>
        <taxon>Bacteria</taxon>
        <taxon>Bacillati</taxon>
        <taxon>Actinomycetota</taxon>
        <taxon>Actinomycetes</taxon>
        <taxon>Glycomycetales</taxon>
        <taxon>Glycomycetaceae</taxon>
        <taxon>Glycomyces</taxon>
    </lineage>
</organism>
<dbReference type="InterPro" id="IPR035434">
    <property type="entry name" value="GCL_bact_plant"/>
</dbReference>
<protein>
    <recommendedName>
        <fullName evidence="5">Glutamate--cysteine ligase EgtA</fullName>
        <ecNumber evidence="5">6.3.2.2</ecNumber>
    </recommendedName>
    <alternativeName>
        <fullName evidence="5">Gamma-glutamylcysteine synthase</fullName>
        <shortName evidence="5">GCS</shortName>
        <shortName evidence="5">Gamma-ECS</shortName>
    </alternativeName>
</protein>
<dbReference type="PANTHER" id="PTHR34378">
    <property type="entry name" value="GLUTAMATE--CYSTEINE LIGASE, CHLOROPLASTIC"/>
    <property type="match status" value="1"/>
</dbReference>
<dbReference type="InterPro" id="IPR014746">
    <property type="entry name" value="Gln_synth/guanido_kin_cat_dom"/>
</dbReference>
<dbReference type="Pfam" id="PF04107">
    <property type="entry name" value="GCS2"/>
    <property type="match status" value="1"/>
</dbReference>
<comment type="catalytic activity">
    <reaction evidence="4 5 6">
        <text>L-cysteine + L-glutamate + ATP = gamma-L-glutamyl-L-cysteine + ADP + phosphate + H(+)</text>
        <dbReference type="Rhea" id="RHEA:13285"/>
        <dbReference type="ChEBI" id="CHEBI:15378"/>
        <dbReference type="ChEBI" id="CHEBI:29985"/>
        <dbReference type="ChEBI" id="CHEBI:30616"/>
        <dbReference type="ChEBI" id="CHEBI:35235"/>
        <dbReference type="ChEBI" id="CHEBI:43474"/>
        <dbReference type="ChEBI" id="CHEBI:58173"/>
        <dbReference type="ChEBI" id="CHEBI:456216"/>
        <dbReference type="EC" id="6.3.2.2"/>
    </reaction>
</comment>
<evidence type="ECO:0000256" key="6">
    <source>
        <dbReference type="PIRNR" id="PIRNR017901"/>
    </source>
</evidence>
<dbReference type="PANTHER" id="PTHR34378:SF1">
    <property type="entry name" value="GLUTAMATE--CYSTEINE LIGASE, CHLOROPLASTIC"/>
    <property type="match status" value="1"/>
</dbReference>
<comment type="function">
    <text evidence="5">Catalyzes the synthesis of gamma-glutamylcysteine (gamma-GC). This compound is used as substrate for the biosynthesis of the low-molecular thiol compound ergothioneine.</text>
</comment>
<dbReference type="HAMAP" id="MF_02034">
    <property type="entry name" value="EgtA"/>
    <property type="match status" value="1"/>
</dbReference>
<keyword evidence="2 5" id="KW-0547">Nucleotide-binding</keyword>
<comment type="similarity">
    <text evidence="5 6">Belongs to the glutamate--cysteine ligase type 2 family. EgtA subfamily.</text>
</comment>
<dbReference type="Gene3D" id="3.30.590.20">
    <property type="match status" value="1"/>
</dbReference>
<sequence>MDTPFTADEAAAFIGWRGFVTGPSRRVGVELEWLVEPRGDLETGWDLPNGGGVSREAGGQVEMSSAPCDDLAACIASAEADQAALEAALATRGQTVRGGGFDGSVNPVRYVDDDRYRTMERYYDRDGPWGRMVMCGTASVQVNLDAGDDDAELRRRWDLAHRLGPVLIASFANSPELDGRPSGWNSTRQALWGKLPGWGRAVSEEGDLRRDFAQWVLGSEVMCHRCDPPRPWDVPAGMTLRDWIRHGHDGRWPTRDDVEYHMSTLFPPVRPRGWLELRMIDQQHGDGWIVPAIVAATLMDDRRAAAAAYEATEALCEGRPQPPTHMWEEAARIGLADDTLHEAALACFAASAEALVRADAPQRLRSRLAEFRRRYTDLRRCPADDWLDRLRGGAPPRLEEAAPAL</sequence>
<name>A0ABS3U2L0_9ACTN</name>
<dbReference type="Proteomes" id="UP000681341">
    <property type="component" value="Unassembled WGS sequence"/>
</dbReference>
<keyword evidence="3 5" id="KW-0067">ATP-binding</keyword>
<dbReference type="EC" id="6.3.2.2" evidence="5"/>
<gene>
    <name evidence="5" type="primary">egtA</name>
    <name evidence="7" type="ORF">J5V16_09235</name>
</gene>
<keyword evidence="8" id="KW-1185">Reference proteome</keyword>
<evidence type="ECO:0000313" key="7">
    <source>
        <dbReference type="EMBL" id="MBO3733004.1"/>
    </source>
</evidence>
<evidence type="ECO:0000313" key="8">
    <source>
        <dbReference type="Proteomes" id="UP000681341"/>
    </source>
</evidence>
<comment type="caution">
    <text evidence="7">The sequence shown here is derived from an EMBL/GenBank/DDBJ whole genome shotgun (WGS) entry which is preliminary data.</text>
</comment>
<evidence type="ECO:0000256" key="3">
    <source>
        <dbReference type="ARBA" id="ARBA00022840"/>
    </source>
</evidence>
<dbReference type="EMBL" id="JAGFNP010000004">
    <property type="protein sequence ID" value="MBO3733004.1"/>
    <property type="molecule type" value="Genomic_DNA"/>
</dbReference>
<evidence type="ECO:0000256" key="1">
    <source>
        <dbReference type="ARBA" id="ARBA00022598"/>
    </source>
</evidence>
<dbReference type="SUPFAM" id="SSF55931">
    <property type="entry name" value="Glutamine synthetase/guanido kinase"/>
    <property type="match status" value="1"/>
</dbReference>
<dbReference type="InterPro" id="IPR017809">
    <property type="entry name" value="EgtA_Actinobacteria"/>
</dbReference>
<dbReference type="InterPro" id="IPR006336">
    <property type="entry name" value="GCS2"/>
</dbReference>
<evidence type="ECO:0000256" key="4">
    <source>
        <dbReference type="ARBA" id="ARBA00048819"/>
    </source>
</evidence>